<comment type="caution">
    <text evidence="1">The sequence shown here is derived from an EMBL/GenBank/DDBJ whole genome shotgun (WGS) entry which is preliminary data.</text>
</comment>
<dbReference type="EMBL" id="JAIWYP010000007">
    <property type="protein sequence ID" value="KAH3798331.1"/>
    <property type="molecule type" value="Genomic_DNA"/>
</dbReference>
<reference evidence="1" key="2">
    <citation type="submission" date="2020-11" db="EMBL/GenBank/DDBJ databases">
        <authorList>
            <person name="McCartney M.A."/>
            <person name="Auch B."/>
            <person name="Kono T."/>
            <person name="Mallez S."/>
            <person name="Becker A."/>
            <person name="Gohl D.M."/>
            <person name="Silverstein K.A.T."/>
            <person name="Koren S."/>
            <person name="Bechman K.B."/>
            <person name="Herman A."/>
            <person name="Abrahante J.E."/>
            <person name="Garbe J."/>
        </authorList>
    </citation>
    <scope>NUCLEOTIDE SEQUENCE</scope>
    <source>
        <strain evidence="1">Duluth1</strain>
        <tissue evidence="1">Whole animal</tissue>
    </source>
</reference>
<organism evidence="1 2">
    <name type="scientific">Dreissena polymorpha</name>
    <name type="common">Zebra mussel</name>
    <name type="synonym">Mytilus polymorpha</name>
    <dbReference type="NCBI Taxonomy" id="45954"/>
    <lineage>
        <taxon>Eukaryota</taxon>
        <taxon>Metazoa</taxon>
        <taxon>Spiralia</taxon>
        <taxon>Lophotrochozoa</taxon>
        <taxon>Mollusca</taxon>
        <taxon>Bivalvia</taxon>
        <taxon>Autobranchia</taxon>
        <taxon>Heteroconchia</taxon>
        <taxon>Euheterodonta</taxon>
        <taxon>Imparidentia</taxon>
        <taxon>Neoheterodontei</taxon>
        <taxon>Myida</taxon>
        <taxon>Dreissenoidea</taxon>
        <taxon>Dreissenidae</taxon>
        <taxon>Dreissena</taxon>
    </lineage>
</organism>
<proteinExistence type="predicted"/>
<dbReference type="Proteomes" id="UP000828390">
    <property type="component" value="Unassembled WGS sequence"/>
</dbReference>
<evidence type="ECO:0000313" key="2">
    <source>
        <dbReference type="Proteomes" id="UP000828390"/>
    </source>
</evidence>
<sequence>MQTSGTTLETLVTEAEEAAYQNRTKDMYSITKRLAGKFAKRERPVRDKNGGIARLLPSNIVPYRFHHCKKFHHCQNFCCSHSNQNF</sequence>
<dbReference type="AlphaFoldDB" id="A0A9D4FI19"/>
<protein>
    <submittedName>
        <fullName evidence="1">Uncharacterized protein</fullName>
    </submittedName>
</protein>
<name>A0A9D4FI19_DREPO</name>
<reference evidence="1" key="1">
    <citation type="journal article" date="2019" name="bioRxiv">
        <title>The Genome of the Zebra Mussel, Dreissena polymorpha: A Resource for Invasive Species Research.</title>
        <authorList>
            <person name="McCartney M.A."/>
            <person name="Auch B."/>
            <person name="Kono T."/>
            <person name="Mallez S."/>
            <person name="Zhang Y."/>
            <person name="Obille A."/>
            <person name="Becker A."/>
            <person name="Abrahante J.E."/>
            <person name="Garbe J."/>
            <person name="Badalamenti J.P."/>
            <person name="Herman A."/>
            <person name="Mangelson H."/>
            <person name="Liachko I."/>
            <person name="Sullivan S."/>
            <person name="Sone E.D."/>
            <person name="Koren S."/>
            <person name="Silverstein K.A.T."/>
            <person name="Beckman K.B."/>
            <person name="Gohl D.M."/>
        </authorList>
    </citation>
    <scope>NUCLEOTIDE SEQUENCE</scope>
    <source>
        <strain evidence="1">Duluth1</strain>
        <tissue evidence="1">Whole animal</tissue>
    </source>
</reference>
<accession>A0A9D4FI19</accession>
<evidence type="ECO:0000313" key="1">
    <source>
        <dbReference type="EMBL" id="KAH3798331.1"/>
    </source>
</evidence>
<gene>
    <name evidence="1" type="ORF">DPMN_151929</name>
</gene>
<keyword evidence="2" id="KW-1185">Reference proteome</keyword>